<feature type="transmembrane region" description="Helical" evidence="7">
    <location>
        <begin position="257"/>
        <end position="279"/>
    </location>
</feature>
<dbReference type="SUPFAM" id="SSF144091">
    <property type="entry name" value="Rhomboid-like"/>
    <property type="match status" value="1"/>
</dbReference>
<sequence length="288" mass="32567">MQQLAIVDNPRLAQSFVDYMATQKITCQLSAHEQGVVIWLVDDAHLQQVQREWQAFVHDPMARKYQQASWQVGDQHQVRFSYGSSSSLIKQRFLAHSGPFTLLMIAAAVAVYLAEMFMGNSVYQALFFPSSMAAFYAQPWRIITPILLHFSITHILFNLLWWWEFGGEIERKLGTGKLIILTLVSGIIPNFMQFWSTGPLFGGLSGVVYALLGYLWWTAWLRPHVGIHLNRMIVGFMLLWMVFGFFITSLSSSSQGLLPATANLAHLFGLIVGCVQAGFDRLTDKDIS</sequence>
<dbReference type="AlphaFoldDB" id="A0A4R1J895"/>
<dbReference type="InterPro" id="IPR038236">
    <property type="entry name" value="GlpG_N_sf"/>
</dbReference>
<dbReference type="GO" id="GO:0004252">
    <property type="term" value="F:serine-type endopeptidase activity"/>
    <property type="evidence" value="ECO:0007669"/>
    <property type="project" value="InterPro"/>
</dbReference>
<proteinExistence type="predicted"/>
<dbReference type="InterPro" id="IPR022732">
    <property type="entry name" value="Peptidase_S54_GlpG_N"/>
</dbReference>
<feature type="transmembrane region" description="Helical" evidence="7">
    <location>
        <begin position="175"/>
        <end position="195"/>
    </location>
</feature>
<evidence type="ECO:0000259" key="8">
    <source>
        <dbReference type="Pfam" id="PF01694"/>
    </source>
</evidence>
<organism evidence="10 11">
    <name type="scientific">Celerinatantimonas diazotrophica</name>
    <dbReference type="NCBI Taxonomy" id="412034"/>
    <lineage>
        <taxon>Bacteria</taxon>
        <taxon>Pseudomonadati</taxon>
        <taxon>Pseudomonadota</taxon>
        <taxon>Gammaproteobacteria</taxon>
        <taxon>Celerinatantimonadaceae</taxon>
        <taxon>Celerinatantimonas</taxon>
    </lineage>
</organism>
<dbReference type="Gene3D" id="1.20.1540.10">
    <property type="entry name" value="Rhomboid-like"/>
    <property type="match status" value="1"/>
</dbReference>
<accession>A0A4R1J895</accession>
<evidence type="ECO:0000256" key="4">
    <source>
        <dbReference type="ARBA" id="ARBA00022692"/>
    </source>
</evidence>
<evidence type="ECO:0000256" key="3">
    <source>
        <dbReference type="ARBA" id="ARBA00022519"/>
    </source>
</evidence>
<feature type="transmembrane region" description="Helical" evidence="7">
    <location>
        <begin position="233"/>
        <end position="251"/>
    </location>
</feature>
<keyword evidence="6 7" id="KW-0472">Membrane</keyword>
<dbReference type="Gene3D" id="3.30.70.2350">
    <property type="match status" value="1"/>
</dbReference>
<evidence type="ECO:0000259" key="9">
    <source>
        <dbReference type="Pfam" id="PF12122"/>
    </source>
</evidence>
<evidence type="ECO:0000256" key="2">
    <source>
        <dbReference type="ARBA" id="ARBA00022475"/>
    </source>
</evidence>
<keyword evidence="4 7" id="KW-0812">Transmembrane</keyword>
<keyword evidence="11" id="KW-1185">Reference proteome</keyword>
<dbReference type="NCBIfam" id="TIGR04239">
    <property type="entry name" value="rhombo_GlpG"/>
    <property type="match status" value="1"/>
</dbReference>
<dbReference type="EMBL" id="SMGD01000017">
    <property type="protein sequence ID" value="TCK46768.1"/>
    <property type="molecule type" value="Genomic_DNA"/>
</dbReference>
<evidence type="ECO:0000313" key="10">
    <source>
        <dbReference type="EMBL" id="TCK46768.1"/>
    </source>
</evidence>
<dbReference type="Pfam" id="PF12122">
    <property type="entry name" value="Rhomboid_N"/>
    <property type="match status" value="1"/>
</dbReference>
<evidence type="ECO:0000256" key="6">
    <source>
        <dbReference type="ARBA" id="ARBA00023136"/>
    </source>
</evidence>
<protein>
    <submittedName>
        <fullName evidence="10">GlpG protein</fullName>
    </submittedName>
</protein>
<feature type="domain" description="Peptidase S54 GlpG peptidase N-terminal" evidence="9">
    <location>
        <begin position="1"/>
        <end position="84"/>
    </location>
</feature>
<dbReference type="InterPro" id="IPR023662">
    <property type="entry name" value="Rhomboid_protease_GlpG"/>
</dbReference>
<keyword evidence="5 7" id="KW-1133">Transmembrane helix</keyword>
<keyword evidence="2" id="KW-1003">Cell membrane</keyword>
<dbReference type="GO" id="GO:0006508">
    <property type="term" value="P:proteolysis"/>
    <property type="evidence" value="ECO:0007669"/>
    <property type="project" value="InterPro"/>
</dbReference>
<gene>
    <name evidence="10" type="ORF">EV690_3356</name>
</gene>
<evidence type="ECO:0000256" key="5">
    <source>
        <dbReference type="ARBA" id="ARBA00022989"/>
    </source>
</evidence>
<dbReference type="GO" id="GO:0016020">
    <property type="term" value="C:membrane"/>
    <property type="evidence" value="ECO:0007669"/>
    <property type="project" value="UniProtKB-SubCell"/>
</dbReference>
<dbReference type="Proteomes" id="UP000295565">
    <property type="component" value="Unassembled WGS sequence"/>
</dbReference>
<feature type="domain" description="Peptidase S54 rhomboid" evidence="8">
    <location>
        <begin position="137"/>
        <end position="276"/>
    </location>
</feature>
<comment type="caution">
    <text evidence="10">The sequence shown here is derived from an EMBL/GenBank/DDBJ whole genome shotgun (WGS) entry which is preliminary data.</text>
</comment>
<name>A0A4R1J895_9GAMM</name>
<dbReference type="InterPro" id="IPR022764">
    <property type="entry name" value="Peptidase_S54_rhomboid_dom"/>
</dbReference>
<evidence type="ECO:0000313" key="11">
    <source>
        <dbReference type="Proteomes" id="UP000295565"/>
    </source>
</evidence>
<dbReference type="PANTHER" id="PTHR43066:SF26">
    <property type="entry name" value="RHOMBOID PROTEASE GLPG"/>
    <property type="match status" value="1"/>
</dbReference>
<dbReference type="InterPro" id="IPR035952">
    <property type="entry name" value="Rhomboid-like_sf"/>
</dbReference>
<dbReference type="PANTHER" id="PTHR43066">
    <property type="entry name" value="RHOMBOID-RELATED PROTEIN"/>
    <property type="match status" value="1"/>
</dbReference>
<evidence type="ECO:0000256" key="7">
    <source>
        <dbReference type="SAM" id="Phobius"/>
    </source>
</evidence>
<dbReference type="Pfam" id="PF01694">
    <property type="entry name" value="Rhomboid"/>
    <property type="match status" value="1"/>
</dbReference>
<evidence type="ECO:0000256" key="1">
    <source>
        <dbReference type="ARBA" id="ARBA00004141"/>
    </source>
</evidence>
<dbReference type="RefSeq" id="WP_131914095.1">
    <property type="nucleotide sequence ID" value="NZ_OU594967.1"/>
</dbReference>
<keyword evidence="3" id="KW-0997">Cell inner membrane</keyword>
<feature type="transmembrane region" description="Helical" evidence="7">
    <location>
        <begin position="201"/>
        <end position="221"/>
    </location>
</feature>
<feature type="transmembrane region" description="Helical" evidence="7">
    <location>
        <begin position="100"/>
        <end position="122"/>
    </location>
</feature>
<comment type="subcellular location">
    <subcellularLocation>
        <location evidence="1">Membrane</location>
        <topology evidence="1">Multi-pass membrane protein</topology>
    </subcellularLocation>
</comment>
<reference evidence="10 11" key="1">
    <citation type="submission" date="2019-03" db="EMBL/GenBank/DDBJ databases">
        <title>Genomic Encyclopedia of Type Strains, Phase IV (KMG-IV): sequencing the most valuable type-strain genomes for metagenomic binning, comparative biology and taxonomic classification.</title>
        <authorList>
            <person name="Goeker M."/>
        </authorList>
    </citation>
    <scope>NUCLEOTIDE SEQUENCE [LARGE SCALE GENOMIC DNA]</scope>
    <source>
        <strain evidence="10 11">DSM 18577</strain>
    </source>
</reference>
<dbReference type="OrthoDB" id="9778341at2"/>
<feature type="transmembrane region" description="Helical" evidence="7">
    <location>
        <begin position="142"/>
        <end position="163"/>
    </location>
</feature>